<dbReference type="InterPro" id="IPR051400">
    <property type="entry name" value="HAD-like_hydrolase"/>
</dbReference>
<gene>
    <name evidence="4" type="ORF">AQJ91_06000</name>
</gene>
<dbReference type="STRING" id="909626.AQJ91_06000"/>
<protein>
    <recommendedName>
        <fullName evidence="6">HAD family hydrolase</fullName>
    </recommendedName>
</protein>
<evidence type="ECO:0000313" key="4">
    <source>
        <dbReference type="EMBL" id="KUO22127.1"/>
    </source>
</evidence>
<keyword evidence="3" id="KW-0460">Magnesium</keyword>
<dbReference type="InterPro" id="IPR023214">
    <property type="entry name" value="HAD_sf"/>
</dbReference>
<comment type="caution">
    <text evidence="4">The sequence shown here is derived from an EMBL/GenBank/DDBJ whole genome shotgun (WGS) entry which is preliminary data.</text>
</comment>
<sequence length="221" mass="24249">MQRLVLFDLDNTLCDRQGALAKWAADFCRAHGLGSGAEGHLVDALQERAYPATFERLRHELFLEAPATQLWDDYVTGIAARVPRRPDVIEGLEQMRAARWRLGILTNGAADIQRAKIAAAGLTRSVDAIVISEEIGARKPEADAFHVAVARCGGTPWEEGWMVGDNPENDIRGGQSAGLRTIWVSQDRPWLDHLSPPDHAVPDALSAINLLLSTTQTRTAR</sequence>
<keyword evidence="5" id="KW-1185">Reference proteome</keyword>
<dbReference type="SFLD" id="SFLDG01129">
    <property type="entry name" value="C1.5:_HAD__Beta-PGM__Phosphata"/>
    <property type="match status" value="1"/>
</dbReference>
<dbReference type="InterPro" id="IPR006439">
    <property type="entry name" value="HAD-SF_hydro_IA"/>
</dbReference>
<name>A0A117S240_9ACTN</name>
<dbReference type="AlphaFoldDB" id="A0A117S240"/>
<dbReference type="Proteomes" id="UP000053260">
    <property type="component" value="Unassembled WGS sequence"/>
</dbReference>
<dbReference type="Gene3D" id="3.40.50.1000">
    <property type="entry name" value="HAD superfamily/HAD-like"/>
    <property type="match status" value="1"/>
</dbReference>
<dbReference type="PRINTS" id="PR00413">
    <property type="entry name" value="HADHALOGNASE"/>
</dbReference>
<dbReference type="Pfam" id="PF13419">
    <property type="entry name" value="HAD_2"/>
    <property type="match status" value="1"/>
</dbReference>
<reference evidence="4 5" key="1">
    <citation type="submission" date="2015-10" db="EMBL/GenBank/DDBJ databases">
        <title>Draft genome sequence of Streptomyces sp. RV15, isolated from a marine sponge.</title>
        <authorList>
            <person name="Ruckert C."/>
            <person name="Abdelmohsen U.R."/>
            <person name="Winkler A."/>
            <person name="Hentschel U."/>
            <person name="Kalinowski J."/>
            <person name="Kampfer P."/>
            <person name="Glaeser S."/>
        </authorList>
    </citation>
    <scope>NUCLEOTIDE SEQUENCE [LARGE SCALE GENOMIC DNA]</scope>
    <source>
        <strain evidence="4 5">RV15</strain>
    </source>
</reference>
<dbReference type="PANTHER" id="PTHR46470">
    <property type="entry name" value="N-ACYLNEURAMINATE-9-PHOSPHATASE"/>
    <property type="match status" value="1"/>
</dbReference>
<dbReference type="InterPro" id="IPR041492">
    <property type="entry name" value="HAD_2"/>
</dbReference>
<evidence type="ECO:0000256" key="1">
    <source>
        <dbReference type="ARBA" id="ARBA00001946"/>
    </source>
</evidence>
<evidence type="ECO:0000256" key="3">
    <source>
        <dbReference type="ARBA" id="ARBA00022842"/>
    </source>
</evidence>
<dbReference type="GO" id="GO:0044281">
    <property type="term" value="P:small molecule metabolic process"/>
    <property type="evidence" value="ECO:0007669"/>
    <property type="project" value="UniProtKB-ARBA"/>
</dbReference>
<accession>A0A117S240</accession>
<dbReference type="InterPro" id="IPR036412">
    <property type="entry name" value="HAD-like_sf"/>
</dbReference>
<evidence type="ECO:0008006" key="6">
    <source>
        <dbReference type="Google" id="ProtNLM"/>
    </source>
</evidence>
<dbReference type="SUPFAM" id="SSF56784">
    <property type="entry name" value="HAD-like"/>
    <property type="match status" value="1"/>
</dbReference>
<proteinExistence type="predicted"/>
<dbReference type="GO" id="GO:0016787">
    <property type="term" value="F:hydrolase activity"/>
    <property type="evidence" value="ECO:0007669"/>
    <property type="project" value="UniProtKB-KW"/>
</dbReference>
<organism evidence="4 5">
    <name type="scientific">Streptomyces dysideae</name>
    <dbReference type="NCBI Taxonomy" id="909626"/>
    <lineage>
        <taxon>Bacteria</taxon>
        <taxon>Bacillati</taxon>
        <taxon>Actinomycetota</taxon>
        <taxon>Actinomycetes</taxon>
        <taxon>Kitasatosporales</taxon>
        <taxon>Streptomycetaceae</taxon>
        <taxon>Streptomyces</taxon>
    </lineage>
</organism>
<dbReference type="Gene3D" id="1.20.120.710">
    <property type="entry name" value="Haloacid dehalogenase hydrolase-like domain"/>
    <property type="match status" value="1"/>
</dbReference>
<evidence type="ECO:0000256" key="2">
    <source>
        <dbReference type="ARBA" id="ARBA00022801"/>
    </source>
</evidence>
<comment type="cofactor">
    <cofactor evidence="1">
        <name>Mg(2+)</name>
        <dbReference type="ChEBI" id="CHEBI:18420"/>
    </cofactor>
</comment>
<dbReference type="SFLD" id="SFLDS00003">
    <property type="entry name" value="Haloacid_Dehalogenase"/>
    <property type="match status" value="1"/>
</dbReference>
<evidence type="ECO:0000313" key="5">
    <source>
        <dbReference type="Proteomes" id="UP000053260"/>
    </source>
</evidence>
<dbReference type="PANTHER" id="PTHR46470:SF4">
    <property type="entry name" value="5-AMINO-6-(5-PHOSPHO-D-RIBITYLAMINO)URACIL PHOSPHATASE YIGB"/>
    <property type="match status" value="1"/>
</dbReference>
<dbReference type="EMBL" id="LMXB01000019">
    <property type="protein sequence ID" value="KUO22127.1"/>
    <property type="molecule type" value="Genomic_DNA"/>
</dbReference>
<keyword evidence="2" id="KW-0378">Hydrolase</keyword>
<dbReference type="NCBIfam" id="TIGR01549">
    <property type="entry name" value="HAD-SF-IA-v1"/>
    <property type="match status" value="1"/>
</dbReference>
<dbReference type="OrthoDB" id="3680851at2"/>